<dbReference type="AlphaFoldDB" id="A0A433CVU2"/>
<comment type="caution">
    <text evidence="1">The sequence shown here is derived from an EMBL/GenBank/DDBJ whole genome shotgun (WGS) entry which is preliminary data.</text>
</comment>
<reference evidence="1 2" key="1">
    <citation type="journal article" date="2018" name="New Phytol.">
        <title>Phylogenomics of Endogonaceae and evolution of mycorrhizas within Mucoromycota.</title>
        <authorList>
            <person name="Chang Y."/>
            <person name="Desiro A."/>
            <person name="Na H."/>
            <person name="Sandor L."/>
            <person name="Lipzen A."/>
            <person name="Clum A."/>
            <person name="Barry K."/>
            <person name="Grigoriev I.V."/>
            <person name="Martin F.M."/>
            <person name="Stajich J.E."/>
            <person name="Smith M.E."/>
            <person name="Bonito G."/>
            <person name="Spatafora J.W."/>
        </authorList>
    </citation>
    <scope>NUCLEOTIDE SEQUENCE [LARGE SCALE GENOMIC DNA]</scope>
    <source>
        <strain evidence="1 2">GMNB39</strain>
    </source>
</reference>
<evidence type="ECO:0000313" key="2">
    <source>
        <dbReference type="Proteomes" id="UP000268093"/>
    </source>
</evidence>
<dbReference type="Proteomes" id="UP000268093">
    <property type="component" value="Unassembled WGS sequence"/>
</dbReference>
<dbReference type="EMBL" id="RBNI01012425">
    <property type="protein sequence ID" value="RUP42788.1"/>
    <property type="molecule type" value="Genomic_DNA"/>
</dbReference>
<sequence>MYGDVVKRSHQDLKSGVVVDVQVQVDLEHIATGKRLTGIDTTKLVYCWDFQEGEQWWAHEAGDARSCHDGQLARGDREDRLSVGQVRYSFSYDGYLFKSLTPPSRIDRLAQITIGLWTGGDEPTRKLQQWQMDTRELRSAESQERRGH</sequence>
<accession>A0A433CVU2</accession>
<keyword evidence="2" id="KW-1185">Reference proteome</keyword>
<organism evidence="1 2">
    <name type="scientific">Jimgerdemannia flammicorona</name>
    <dbReference type="NCBI Taxonomy" id="994334"/>
    <lineage>
        <taxon>Eukaryota</taxon>
        <taxon>Fungi</taxon>
        <taxon>Fungi incertae sedis</taxon>
        <taxon>Mucoromycota</taxon>
        <taxon>Mucoromycotina</taxon>
        <taxon>Endogonomycetes</taxon>
        <taxon>Endogonales</taxon>
        <taxon>Endogonaceae</taxon>
        <taxon>Jimgerdemannia</taxon>
    </lineage>
</organism>
<proteinExistence type="predicted"/>
<protein>
    <submittedName>
        <fullName evidence="1">Uncharacterized protein</fullName>
    </submittedName>
</protein>
<evidence type="ECO:0000313" key="1">
    <source>
        <dbReference type="EMBL" id="RUP42788.1"/>
    </source>
</evidence>
<gene>
    <name evidence="1" type="ORF">BC936DRAFT_138087</name>
</gene>
<name>A0A433CVU2_9FUNG</name>